<reference evidence="7" key="1">
    <citation type="journal article" date="2019" name="Int. J. Syst. Evol. Microbiol.">
        <title>The Global Catalogue of Microorganisms (GCM) 10K type strain sequencing project: providing services to taxonomists for standard genome sequencing and annotation.</title>
        <authorList>
            <consortium name="The Broad Institute Genomics Platform"/>
            <consortium name="The Broad Institute Genome Sequencing Center for Infectious Disease"/>
            <person name="Wu L."/>
            <person name="Ma J."/>
        </authorList>
    </citation>
    <scope>NUCLEOTIDE SEQUENCE [LARGE SCALE GENOMIC DNA]</scope>
    <source>
        <strain evidence="7">CGMCC 1.13718</strain>
    </source>
</reference>
<accession>A0ABW1YGT2</accession>
<dbReference type="SUPFAM" id="SSF53649">
    <property type="entry name" value="Alkaline phosphatase-like"/>
    <property type="match status" value="1"/>
</dbReference>
<protein>
    <submittedName>
        <fullName evidence="6">Sulfatase-like hydrolase/transferase</fullName>
    </submittedName>
</protein>
<dbReference type="RefSeq" id="WP_226865476.1">
    <property type="nucleotide sequence ID" value="NZ_JACZFR010000068.1"/>
</dbReference>
<evidence type="ECO:0000256" key="3">
    <source>
        <dbReference type="SAM" id="MobiDB-lite"/>
    </source>
</evidence>
<feature type="region of interest" description="Disordered" evidence="3">
    <location>
        <begin position="24"/>
        <end position="86"/>
    </location>
</feature>
<feature type="signal peptide" evidence="4">
    <location>
        <begin position="1"/>
        <end position="18"/>
    </location>
</feature>
<evidence type="ECO:0000256" key="2">
    <source>
        <dbReference type="ARBA" id="ARBA00022801"/>
    </source>
</evidence>
<feature type="chain" id="PRO_5046281635" evidence="4">
    <location>
        <begin position="19"/>
        <end position="175"/>
    </location>
</feature>
<dbReference type="EMBL" id="JBHSVR010000001">
    <property type="protein sequence ID" value="MFC6631934.1"/>
    <property type="molecule type" value="Genomic_DNA"/>
</dbReference>
<gene>
    <name evidence="6" type="ORF">ACFQBM_01505</name>
</gene>
<feature type="region of interest" description="Disordered" evidence="3">
    <location>
        <begin position="139"/>
        <end position="175"/>
    </location>
</feature>
<organism evidence="6 7">
    <name type="scientific">Microbulbifer taiwanensis</name>
    <dbReference type="NCBI Taxonomy" id="986746"/>
    <lineage>
        <taxon>Bacteria</taxon>
        <taxon>Pseudomonadati</taxon>
        <taxon>Pseudomonadota</taxon>
        <taxon>Gammaproteobacteria</taxon>
        <taxon>Cellvibrionales</taxon>
        <taxon>Microbulbiferaceae</taxon>
        <taxon>Microbulbifer</taxon>
    </lineage>
</organism>
<dbReference type="PROSITE" id="PS51257">
    <property type="entry name" value="PROKAR_LIPOPROTEIN"/>
    <property type="match status" value="1"/>
</dbReference>
<dbReference type="InterPro" id="IPR017850">
    <property type="entry name" value="Alkaline_phosphatase_core_sf"/>
</dbReference>
<dbReference type="Proteomes" id="UP001596425">
    <property type="component" value="Unassembled WGS sequence"/>
</dbReference>
<dbReference type="PANTHER" id="PTHR42693">
    <property type="entry name" value="ARYLSULFATASE FAMILY MEMBER"/>
    <property type="match status" value="1"/>
</dbReference>
<dbReference type="PANTHER" id="PTHR42693:SF53">
    <property type="entry name" value="ENDO-4-O-SULFATASE"/>
    <property type="match status" value="1"/>
</dbReference>
<comment type="caution">
    <text evidence="6">The sequence shown here is derived from an EMBL/GenBank/DDBJ whole genome shotgun (WGS) entry which is preliminary data.</text>
</comment>
<evidence type="ECO:0000256" key="1">
    <source>
        <dbReference type="ARBA" id="ARBA00008779"/>
    </source>
</evidence>
<feature type="domain" description="Sulfatase N-terminal" evidence="5">
    <location>
        <begin position="78"/>
        <end position="144"/>
    </location>
</feature>
<evidence type="ECO:0000313" key="7">
    <source>
        <dbReference type="Proteomes" id="UP001596425"/>
    </source>
</evidence>
<evidence type="ECO:0000256" key="4">
    <source>
        <dbReference type="SAM" id="SignalP"/>
    </source>
</evidence>
<evidence type="ECO:0000259" key="5">
    <source>
        <dbReference type="Pfam" id="PF00884"/>
    </source>
</evidence>
<keyword evidence="7" id="KW-1185">Reference proteome</keyword>
<name>A0ABW1YGT2_9GAMM</name>
<sequence length="175" mass="17838">MRQIYTVLLLSAFLAACGGGDNTEDGQGDSAATSSVETPAALSAGSQGAEQIPRQRAAASPPSPEPAAAPAKNAGTRPNILLIVSDDTGVGDLGPYGGGEGRGMPTPNIDRMAAGGMTFFSFYAQPSCTPGRAAIQTGAHPELQRHDHRGLPGPGRWPGPDGHLRQPRRSGTAKG</sequence>
<proteinExistence type="inferred from homology"/>
<evidence type="ECO:0000313" key="6">
    <source>
        <dbReference type="EMBL" id="MFC6631934.1"/>
    </source>
</evidence>
<dbReference type="InterPro" id="IPR000917">
    <property type="entry name" value="Sulfatase_N"/>
</dbReference>
<dbReference type="Pfam" id="PF00884">
    <property type="entry name" value="Sulfatase"/>
    <property type="match status" value="1"/>
</dbReference>
<keyword evidence="4" id="KW-0732">Signal</keyword>
<dbReference type="Gene3D" id="3.40.720.10">
    <property type="entry name" value="Alkaline Phosphatase, subunit A"/>
    <property type="match status" value="1"/>
</dbReference>
<keyword evidence="2" id="KW-0378">Hydrolase</keyword>
<dbReference type="InterPro" id="IPR050738">
    <property type="entry name" value="Sulfatase"/>
</dbReference>
<comment type="similarity">
    <text evidence="1">Belongs to the sulfatase family.</text>
</comment>